<keyword evidence="3" id="KW-1185">Reference proteome</keyword>
<keyword evidence="1" id="KW-0732">Signal</keyword>
<protein>
    <recommendedName>
        <fullName evidence="4">DUF732 domain-containing protein</fullName>
    </recommendedName>
</protein>
<evidence type="ECO:0000313" key="3">
    <source>
        <dbReference type="Proteomes" id="UP001596189"/>
    </source>
</evidence>
<evidence type="ECO:0000256" key="1">
    <source>
        <dbReference type="SAM" id="SignalP"/>
    </source>
</evidence>
<reference evidence="3" key="1">
    <citation type="journal article" date="2019" name="Int. J. Syst. Evol. Microbiol.">
        <title>The Global Catalogue of Microorganisms (GCM) 10K type strain sequencing project: providing services to taxonomists for standard genome sequencing and annotation.</title>
        <authorList>
            <consortium name="The Broad Institute Genomics Platform"/>
            <consortium name="The Broad Institute Genome Sequencing Center for Infectious Disease"/>
            <person name="Wu L."/>
            <person name="Ma J."/>
        </authorList>
    </citation>
    <scope>NUCLEOTIDE SEQUENCE [LARGE SCALE GENOMIC DNA]</scope>
    <source>
        <strain evidence="3">KACC 14249</strain>
    </source>
</reference>
<dbReference type="EMBL" id="JBHSRD010000004">
    <property type="protein sequence ID" value="MFC6008297.1"/>
    <property type="molecule type" value="Genomic_DNA"/>
</dbReference>
<name>A0ABW1JG11_9ACTN</name>
<sequence>MHPASRPLRRPALTLLVAAAACSLAACGAAEDAAKSTASSAASKAASKATDAAKDQGRALLVKQACDLQDGSGPLADGKVDDADRALVASLAAAAEQAGVEATYVKPLTTLGSSDATSYQTRSALTSLKKACQ</sequence>
<evidence type="ECO:0008006" key="4">
    <source>
        <dbReference type="Google" id="ProtNLM"/>
    </source>
</evidence>
<dbReference type="RefSeq" id="WP_345715011.1">
    <property type="nucleotide sequence ID" value="NZ_BAABFP010000002.1"/>
</dbReference>
<organism evidence="2 3">
    <name type="scientific">Angustibacter luteus</name>
    <dbReference type="NCBI Taxonomy" id="658456"/>
    <lineage>
        <taxon>Bacteria</taxon>
        <taxon>Bacillati</taxon>
        <taxon>Actinomycetota</taxon>
        <taxon>Actinomycetes</taxon>
        <taxon>Kineosporiales</taxon>
        <taxon>Kineosporiaceae</taxon>
    </lineage>
</organism>
<comment type="caution">
    <text evidence="2">The sequence shown here is derived from an EMBL/GenBank/DDBJ whole genome shotgun (WGS) entry which is preliminary data.</text>
</comment>
<dbReference type="Proteomes" id="UP001596189">
    <property type="component" value="Unassembled WGS sequence"/>
</dbReference>
<proteinExistence type="predicted"/>
<gene>
    <name evidence="2" type="ORF">ACFQDO_14260</name>
</gene>
<evidence type="ECO:0000313" key="2">
    <source>
        <dbReference type="EMBL" id="MFC6008297.1"/>
    </source>
</evidence>
<feature type="signal peptide" evidence="1">
    <location>
        <begin position="1"/>
        <end position="25"/>
    </location>
</feature>
<dbReference type="PROSITE" id="PS51257">
    <property type="entry name" value="PROKAR_LIPOPROTEIN"/>
    <property type="match status" value="1"/>
</dbReference>
<accession>A0ABW1JG11</accession>
<feature type="chain" id="PRO_5046203422" description="DUF732 domain-containing protein" evidence="1">
    <location>
        <begin position="26"/>
        <end position="133"/>
    </location>
</feature>